<sequence length="179" mass="20928">MRFFKLGFFWCVLLIIILGVAMQGNAQNYQLHAVYIYSFTRYIQWPENDNSEFIIGVLGKDSEVIPHLEKMAEVKKVNNKQIQIEVFDSPSMISKCDMLFLDKEWSTDNEFVDEWVEKARSNHFLLLTNEQPLTGLSHINFTEDNNKLIFELNRKRIESSGLRVSTELLALAKIVDYQE</sequence>
<reference evidence="1" key="1">
    <citation type="submission" date="2021-09" db="EMBL/GenBank/DDBJ databases">
        <title>Fulvivirga sp. isolated from coastal sediment.</title>
        <authorList>
            <person name="Yu H."/>
        </authorList>
    </citation>
    <scope>NUCLEOTIDE SEQUENCE</scope>
    <source>
        <strain evidence="1">1062</strain>
    </source>
</reference>
<dbReference type="Pfam" id="PF13689">
    <property type="entry name" value="DUF4154"/>
    <property type="match status" value="1"/>
</dbReference>
<dbReference type="AlphaFoldDB" id="A0A9X1HVZ8"/>
<comment type="caution">
    <text evidence="1">The sequence shown here is derived from an EMBL/GenBank/DDBJ whole genome shotgun (WGS) entry which is preliminary data.</text>
</comment>
<gene>
    <name evidence="1" type="ORF">LDX50_28635</name>
</gene>
<dbReference type="Proteomes" id="UP001139409">
    <property type="component" value="Unassembled WGS sequence"/>
</dbReference>
<dbReference type="EMBL" id="JAIXNE010000007">
    <property type="protein sequence ID" value="MCA6078876.1"/>
    <property type="molecule type" value="Genomic_DNA"/>
</dbReference>
<protein>
    <submittedName>
        <fullName evidence="1">YfiR family protein</fullName>
    </submittedName>
</protein>
<dbReference type="RefSeq" id="WP_225699735.1">
    <property type="nucleotide sequence ID" value="NZ_JAIXNE010000007.1"/>
</dbReference>
<organism evidence="1 2">
    <name type="scientific">Fulvivirga sedimenti</name>
    <dbReference type="NCBI Taxonomy" id="2879465"/>
    <lineage>
        <taxon>Bacteria</taxon>
        <taxon>Pseudomonadati</taxon>
        <taxon>Bacteroidota</taxon>
        <taxon>Cytophagia</taxon>
        <taxon>Cytophagales</taxon>
        <taxon>Fulvivirgaceae</taxon>
        <taxon>Fulvivirga</taxon>
    </lineage>
</organism>
<name>A0A9X1HVZ8_9BACT</name>
<keyword evidence="2" id="KW-1185">Reference proteome</keyword>
<evidence type="ECO:0000313" key="2">
    <source>
        <dbReference type="Proteomes" id="UP001139409"/>
    </source>
</evidence>
<accession>A0A9X1HVZ8</accession>
<evidence type="ECO:0000313" key="1">
    <source>
        <dbReference type="EMBL" id="MCA6078876.1"/>
    </source>
</evidence>
<dbReference type="InterPro" id="IPR025293">
    <property type="entry name" value="YfiR/HmsC-like"/>
</dbReference>
<proteinExistence type="predicted"/>